<dbReference type="NCBIfam" id="TIGR00099">
    <property type="entry name" value="Cof-subfamily"/>
    <property type="match status" value="1"/>
</dbReference>
<dbReference type="PANTHER" id="PTHR10000">
    <property type="entry name" value="PHOSPHOSERINE PHOSPHATASE"/>
    <property type="match status" value="1"/>
</dbReference>
<dbReference type="Gene3D" id="3.30.1240.10">
    <property type="match status" value="1"/>
</dbReference>
<dbReference type="AlphaFoldDB" id="A0AAU8A7X3"/>
<organism evidence="1">
    <name type="scientific">Christensenella massiliensis</name>
    <dbReference type="NCBI Taxonomy" id="1805714"/>
    <lineage>
        <taxon>Bacteria</taxon>
        <taxon>Bacillati</taxon>
        <taxon>Bacillota</taxon>
        <taxon>Clostridia</taxon>
        <taxon>Christensenellales</taxon>
        <taxon>Christensenellaceae</taxon>
        <taxon>Christensenella</taxon>
    </lineage>
</organism>
<dbReference type="SFLD" id="SFLDS00003">
    <property type="entry name" value="Haloacid_Dehalogenase"/>
    <property type="match status" value="1"/>
</dbReference>
<evidence type="ECO:0000313" key="1">
    <source>
        <dbReference type="EMBL" id="XCC61964.1"/>
    </source>
</evidence>
<dbReference type="Pfam" id="PF08282">
    <property type="entry name" value="Hydrolase_3"/>
    <property type="match status" value="1"/>
</dbReference>
<dbReference type="CDD" id="cd07516">
    <property type="entry name" value="HAD_Pase"/>
    <property type="match status" value="1"/>
</dbReference>
<dbReference type="InterPro" id="IPR023214">
    <property type="entry name" value="HAD_sf"/>
</dbReference>
<dbReference type="EMBL" id="CP117826">
    <property type="protein sequence ID" value="XCC61964.1"/>
    <property type="molecule type" value="Genomic_DNA"/>
</dbReference>
<dbReference type="RefSeq" id="WP_353423265.1">
    <property type="nucleotide sequence ID" value="NZ_CP117826.1"/>
</dbReference>
<name>A0AAU8A7X3_9FIRM</name>
<dbReference type="InterPro" id="IPR006379">
    <property type="entry name" value="HAD-SF_hydro_IIB"/>
</dbReference>
<dbReference type="InterPro" id="IPR000150">
    <property type="entry name" value="Cof"/>
</dbReference>
<accession>A0AAU8A7X3</accession>
<gene>
    <name evidence="1" type="ORF">PUP29_10595</name>
</gene>
<dbReference type="GO" id="GO:0016791">
    <property type="term" value="F:phosphatase activity"/>
    <property type="evidence" value="ECO:0007669"/>
    <property type="project" value="TreeGrafter"/>
</dbReference>
<dbReference type="SUPFAM" id="SSF56784">
    <property type="entry name" value="HAD-like"/>
    <property type="match status" value="1"/>
</dbReference>
<dbReference type="InterPro" id="IPR036412">
    <property type="entry name" value="HAD-like_sf"/>
</dbReference>
<dbReference type="PANTHER" id="PTHR10000:SF8">
    <property type="entry name" value="HAD SUPERFAMILY HYDROLASE-LIKE, TYPE 3"/>
    <property type="match status" value="1"/>
</dbReference>
<dbReference type="Gene3D" id="3.40.50.1000">
    <property type="entry name" value="HAD superfamily/HAD-like"/>
    <property type="match status" value="1"/>
</dbReference>
<dbReference type="SFLD" id="SFLDG01140">
    <property type="entry name" value="C2.B:_Phosphomannomutase_and_P"/>
    <property type="match status" value="1"/>
</dbReference>
<dbReference type="GO" id="GO:0000287">
    <property type="term" value="F:magnesium ion binding"/>
    <property type="evidence" value="ECO:0007669"/>
    <property type="project" value="TreeGrafter"/>
</dbReference>
<keyword evidence="1" id="KW-0378">Hydrolase</keyword>
<reference evidence="1" key="1">
    <citation type="submission" date="2023-02" db="EMBL/GenBank/DDBJ databases">
        <title>Gut commensal Christensenella minuta modulates host metabolism via a new class of secondary bile acids.</title>
        <authorList>
            <person name="Liu C."/>
        </authorList>
    </citation>
    <scope>NUCLEOTIDE SEQUENCE</scope>
    <source>
        <strain evidence="1">CA70</strain>
    </source>
</reference>
<protein>
    <submittedName>
        <fullName evidence="1">Cof-type HAD-IIB family hydrolase</fullName>
    </submittedName>
</protein>
<dbReference type="NCBIfam" id="TIGR01484">
    <property type="entry name" value="HAD-SF-IIB"/>
    <property type="match status" value="1"/>
</dbReference>
<dbReference type="GO" id="GO:0005829">
    <property type="term" value="C:cytosol"/>
    <property type="evidence" value="ECO:0007669"/>
    <property type="project" value="TreeGrafter"/>
</dbReference>
<sequence length="267" mass="29494">MAYKLIALDLDDTLLDCSKNISQRNRDAIAAARAKGVHVILASGRAYPGVCGFNELLCNRDYTIVCGGGQVADPDGKVIYSAYLSPLATKQVMRWAVTHGVYFQVYTDDGYYFLRRTDYSDYYEKLCGYGGIEAPDLMETEMILAAKILLIDTPEKLEEYRSELSAMFPELIIKKSQSDFLEIMDPEATKGNALAYLAKKLGLDRRQVIAMGDSEIDESMIRWAGMGIAMENACEACKEAANDVTGPHDADGVAQSIEKYILGVDTE</sequence>
<proteinExistence type="predicted"/>